<dbReference type="EMBL" id="JXCL01000007">
    <property type="protein sequence ID" value="KIL23734.1"/>
    <property type="molecule type" value="Genomic_DNA"/>
</dbReference>
<protein>
    <recommendedName>
        <fullName evidence="5">Methyltransferase</fullName>
        <ecNumber evidence="5">2.1.1.-</ecNumber>
    </recommendedName>
</protein>
<organism evidence="7 8">
    <name type="scientific">Bacillus pumilus</name>
    <name type="common">Bacillus mesentericus</name>
    <dbReference type="NCBI Taxonomy" id="1408"/>
    <lineage>
        <taxon>Bacteria</taxon>
        <taxon>Bacillati</taxon>
        <taxon>Bacillota</taxon>
        <taxon>Bacilli</taxon>
        <taxon>Bacillales</taxon>
        <taxon>Bacillaceae</taxon>
        <taxon>Bacillus</taxon>
    </lineage>
</organism>
<dbReference type="Pfam" id="PF01555">
    <property type="entry name" value="N6_N4_Mtase"/>
    <property type="match status" value="1"/>
</dbReference>
<dbReference type="InterPro" id="IPR029063">
    <property type="entry name" value="SAM-dependent_MTases_sf"/>
</dbReference>
<dbReference type="GO" id="GO:0032259">
    <property type="term" value="P:methylation"/>
    <property type="evidence" value="ECO:0007669"/>
    <property type="project" value="UniProtKB-KW"/>
</dbReference>
<evidence type="ECO:0000256" key="5">
    <source>
        <dbReference type="RuleBase" id="RU362026"/>
    </source>
</evidence>
<dbReference type="SUPFAM" id="SSF110849">
    <property type="entry name" value="ParB/Sulfiredoxin"/>
    <property type="match status" value="1"/>
</dbReference>
<sequence>MIIKDIPVSQINPAAYHPRVDLKPGDKAYEELKASIEHFGYIDPLIWNEKTGNLVGGHQRFKILLESNPTEIKVSVVSLNEKEEKALNIALNKIEGDWDEEKLEALLSELKENNFDTNIIGYSQEEYEELLENLSVDNGNTVVEDDDFDVSEALSQISEPETKYGDVWRLGRHTLVCGDATKAADVDRLMSGYKADLVITDPPYNVAVKSDSKKLNDDGHATILNDSMNDDQFDSFLREVFLNYSRIMNEKAAIYVFHAASYQRAFENEMRNAAIDIRSQCVWVKNSPTFGWAQYRYMHEPVFYAFKRGFSPNWYGDRKQTTVWRTDLTEETGPATVWEVSRGDTSKYVHPTQKPLELINIPLSNSSKKGDRVVDFFGGSGSTLMTCEQTDREAFLLELDPYFCDVIKKRFTEFTGITPELVDSLQ</sequence>
<dbReference type="AlphaFoldDB" id="A0AB34QXI2"/>
<dbReference type="InterPro" id="IPR002941">
    <property type="entry name" value="DNA_methylase_N4/N6"/>
</dbReference>
<dbReference type="GO" id="GO:0003677">
    <property type="term" value="F:DNA binding"/>
    <property type="evidence" value="ECO:0007669"/>
    <property type="project" value="InterPro"/>
</dbReference>
<dbReference type="RefSeq" id="WP_044139495.1">
    <property type="nucleotide sequence ID" value="NZ_JAHHYF010000009.1"/>
</dbReference>
<dbReference type="InterPro" id="IPR015840">
    <property type="entry name" value="DNA_MeTrfase_ParB"/>
</dbReference>
<dbReference type="InterPro" id="IPR002052">
    <property type="entry name" value="DNA_methylase_N6_adenine_CS"/>
</dbReference>
<keyword evidence="3 7" id="KW-0808">Transferase</keyword>
<evidence type="ECO:0000313" key="7">
    <source>
        <dbReference type="EMBL" id="KIL23734.1"/>
    </source>
</evidence>
<dbReference type="Gene3D" id="3.40.50.150">
    <property type="entry name" value="Vaccinia Virus protein VP39"/>
    <property type="match status" value="1"/>
</dbReference>
<name>A0AB34QXI2_BACPU</name>
<dbReference type="PIRSF" id="PIRSF036758">
    <property type="entry name" value="Aden_M_ParB"/>
    <property type="match status" value="1"/>
</dbReference>
<feature type="domain" description="ParB-like N-terminal" evidence="6">
    <location>
        <begin position="4"/>
        <end position="93"/>
    </location>
</feature>
<dbReference type="REBASE" id="108542">
    <property type="entry name" value="M1.BpuB4127ORF2667P"/>
</dbReference>
<dbReference type="SUPFAM" id="SSF53335">
    <property type="entry name" value="S-adenosyl-L-methionine-dependent methyltransferases"/>
    <property type="match status" value="1"/>
</dbReference>
<evidence type="ECO:0000313" key="8">
    <source>
        <dbReference type="Proteomes" id="UP000031978"/>
    </source>
</evidence>
<dbReference type="GO" id="GO:0009307">
    <property type="term" value="P:DNA restriction-modification system"/>
    <property type="evidence" value="ECO:0007669"/>
    <property type="project" value="UniProtKB-KW"/>
</dbReference>
<dbReference type="Pfam" id="PF02195">
    <property type="entry name" value="ParB_N"/>
    <property type="match status" value="1"/>
</dbReference>
<dbReference type="GO" id="GO:0008170">
    <property type="term" value="F:N-methyltransferase activity"/>
    <property type="evidence" value="ECO:0007669"/>
    <property type="project" value="InterPro"/>
</dbReference>
<dbReference type="InterPro" id="IPR001091">
    <property type="entry name" value="RM_Methyltransferase"/>
</dbReference>
<evidence type="ECO:0000259" key="6">
    <source>
        <dbReference type="SMART" id="SM00470"/>
    </source>
</evidence>
<evidence type="ECO:0000256" key="2">
    <source>
        <dbReference type="ARBA" id="ARBA00022603"/>
    </source>
</evidence>
<dbReference type="PROSITE" id="PS00092">
    <property type="entry name" value="N6_MTASE"/>
    <property type="match status" value="1"/>
</dbReference>
<keyword evidence="2 7" id="KW-0489">Methyltransferase</keyword>
<dbReference type="Proteomes" id="UP000031978">
    <property type="component" value="Unassembled WGS sequence"/>
</dbReference>
<reference evidence="7 8" key="1">
    <citation type="submission" date="2014-12" db="EMBL/GenBank/DDBJ databases">
        <title>Draft Genome Sequences of Five Spore-Forming Food Isolates of Bacillus pumilus.</title>
        <authorList>
            <person name="de Jong A."/>
            <person name="van Heel A.J."/>
            <person name="Montalban-Lopez M."/>
            <person name="Krawczyk A.O."/>
            <person name="Berendsen E.M."/>
            <person name="Wells-Bennik M."/>
            <person name="Kuipers O.P."/>
        </authorList>
    </citation>
    <scope>NUCLEOTIDE SEQUENCE [LARGE SCALE GENOMIC DNA]</scope>
    <source>
        <strain evidence="7 8">B4127</strain>
    </source>
</reference>
<dbReference type="CDD" id="cd16401">
    <property type="entry name" value="ParB_N_like_MT"/>
    <property type="match status" value="1"/>
</dbReference>
<dbReference type="InterPro" id="IPR003115">
    <property type="entry name" value="ParB_N"/>
</dbReference>
<dbReference type="SMART" id="SM00470">
    <property type="entry name" value="ParB"/>
    <property type="match status" value="1"/>
</dbReference>
<comment type="caution">
    <text evidence="7">The sequence shown here is derived from an EMBL/GenBank/DDBJ whole genome shotgun (WGS) entry which is preliminary data.</text>
</comment>
<evidence type="ECO:0000256" key="1">
    <source>
        <dbReference type="ARBA" id="ARBA00006594"/>
    </source>
</evidence>
<comment type="similarity">
    <text evidence="1 5">Belongs to the N(4)/N(6)-methyltransferase family.</text>
</comment>
<dbReference type="PRINTS" id="PR00508">
    <property type="entry name" value="S21N4MTFRASE"/>
</dbReference>
<evidence type="ECO:0000256" key="4">
    <source>
        <dbReference type="ARBA" id="ARBA00022747"/>
    </source>
</evidence>
<dbReference type="EC" id="2.1.1.-" evidence="5"/>
<evidence type="ECO:0000256" key="3">
    <source>
        <dbReference type="ARBA" id="ARBA00022679"/>
    </source>
</evidence>
<dbReference type="InterPro" id="IPR036086">
    <property type="entry name" value="ParB/Sulfiredoxin_sf"/>
</dbReference>
<proteinExistence type="inferred from homology"/>
<keyword evidence="4" id="KW-0680">Restriction system</keyword>
<accession>A0AB34QXI2</accession>
<dbReference type="Gene3D" id="3.90.1530.10">
    <property type="entry name" value="Conserved hypothetical protein from pyrococcus furiosus pfu- 392566-001, ParB domain"/>
    <property type="match status" value="1"/>
</dbReference>
<gene>
    <name evidence="7" type="ORF">B4127_2667</name>
</gene>